<evidence type="ECO:0000313" key="2">
    <source>
        <dbReference type="Proteomes" id="UP000315252"/>
    </source>
</evidence>
<name>A0A545TRM3_9PROT</name>
<organism evidence="1 2">
    <name type="scientific">Denitrobaculum tricleocarpae</name>
    <dbReference type="NCBI Taxonomy" id="2591009"/>
    <lineage>
        <taxon>Bacteria</taxon>
        <taxon>Pseudomonadati</taxon>
        <taxon>Pseudomonadota</taxon>
        <taxon>Alphaproteobacteria</taxon>
        <taxon>Rhodospirillales</taxon>
        <taxon>Rhodospirillaceae</taxon>
        <taxon>Denitrobaculum</taxon>
    </lineage>
</organism>
<comment type="caution">
    <text evidence="1">The sequence shown here is derived from an EMBL/GenBank/DDBJ whole genome shotgun (WGS) entry which is preliminary data.</text>
</comment>
<dbReference type="Proteomes" id="UP000315252">
    <property type="component" value="Unassembled WGS sequence"/>
</dbReference>
<evidence type="ECO:0000313" key="1">
    <source>
        <dbReference type="EMBL" id="TQV79781.1"/>
    </source>
</evidence>
<sequence>MIGGIGEMGGSLARLAAVPVLLFLLFGAGATAAQEQGDSVVLQGGGGEVYIGGLPPGWTAAARVEGMPVDFAAWTPRGQTSNDWREMIAAQLFSDLGGRDPAAFLDRVTAGYDQACDSISTTSIKPESINGLPSAFRAVACSRNSGSGFGEVVLFRVIAGQKALYMMERIYRTEPFAPGTIPFDNDFLALGKESLELGLACQRKAPESGAAGGTSPCPEGWTPALDSLVAGQAVTVFPAGQ</sequence>
<reference evidence="1 2" key="1">
    <citation type="submission" date="2019-06" db="EMBL/GenBank/DDBJ databases">
        <title>Whole genome sequence for Rhodospirillaceae sp. R148.</title>
        <authorList>
            <person name="Wang G."/>
        </authorList>
    </citation>
    <scope>NUCLEOTIDE SEQUENCE [LARGE SCALE GENOMIC DNA]</scope>
    <source>
        <strain evidence="1 2">R148</strain>
    </source>
</reference>
<dbReference type="OrthoDB" id="6116092at2"/>
<accession>A0A545TRM3</accession>
<protein>
    <submittedName>
        <fullName evidence="1">Uncharacterized protein</fullName>
    </submittedName>
</protein>
<proteinExistence type="predicted"/>
<dbReference type="AlphaFoldDB" id="A0A545TRM3"/>
<dbReference type="RefSeq" id="WP_142896961.1">
    <property type="nucleotide sequence ID" value="NZ_ML660055.1"/>
</dbReference>
<gene>
    <name evidence="1" type="ORF">FKG95_13855</name>
</gene>
<dbReference type="EMBL" id="VHSH01000004">
    <property type="protein sequence ID" value="TQV79781.1"/>
    <property type="molecule type" value="Genomic_DNA"/>
</dbReference>
<keyword evidence="2" id="KW-1185">Reference proteome</keyword>